<dbReference type="PANTHER" id="PTHR10655">
    <property type="entry name" value="LYSOPHOSPHOLIPASE-RELATED"/>
    <property type="match status" value="1"/>
</dbReference>
<evidence type="ECO:0000256" key="3">
    <source>
        <dbReference type="ARBA" id="ARBA00014923"/>
    </source>
</evidence>
<dbReference type="EC" id="3.1.2.22" evidence="2"/>
<evidence type="ECO:0000256" key="7">
    <source>
        <dbReference type="ARBA" id="ARBA00029392"/>
    </source>
</evidence>
<evidence type="ECO:0000259" key="10">
    <source>
        <dbReference type="Pfam" id="PF02230"/>
    </source>
</evidence>
<evidence type="ECO:0000256" key="5">
    <source>
        <dbReference type="ARBA" id="ARBA00022801"/>
    </source>
</evidence>
<name>A0ABR4CG34_9HELO</name>
<evidence type="ECO:0000256" key="9">
    <source>
        <dbReference type="ARBA" id="ARBA00047337"/>
    </source>
</evidence>
<comment type="catalytic activity">
    <reaction evidence="9">
        <text>S-hexadecanoyl-L-cysteinyl-[protein] + H2O = L-cysteinyl-[protein] + hexadecanoate + H(+)</text>
        <dbReference type="Rhea" id="RHEA:19233"/>
        <dbReference type="Rhea" id="RHEA-COMP:10131"/>
        <dbReference type="Rhea" id="RHEA-COMP:11032"/>
        <dbReference type="ChEBI" id="CHEBI:7896"/>
        <dbReference type="ChEBI" id="CHEBI:15377"/>
        <dbReference type="ChEBI" id="CHEBI:15378"/>
        <dbReference type="ChEBI" id="CHEBI:29950"/>
        <dbReference type="ChEBI" id="CHEBI:74151"/>
        <dbReference type="EC" id="3.1.2.22"/>
    </reaction>
</comment>
<dbReference type="InterPro" id="IPR050565">
    <property type="entry name" value="LYPA1-2/EST-like"/>
</dbReference>
<keyword evidence="6" id="KW-0443">Lipid metabolism</keyword>
<dbReference type="EMBL" id="JAZHXI010000008">
    <property type="protein sequence ID" value="KAL2068725.1"/>
    <property type="molecule type" value="Genomic_DNA"/>
</dbReference>
<evidence type="ECO:0000313" key="12">
    <source>
        <dbReference type="Proteomes" id="UP001595075"/>
    </source>
</evidence>
<evidence type="ECO:0000313" key="11">
    <source>
        <dbReference type="EMBL" id="KAL2068725.1"/>
    </source>
</evidence>
<protein>
    <recommendedName>
        <fullName evidence="3">Acyl-protein thioesterase 1</fullName>
        <ecNumber evidence="2">3.1.2.22</ecNumber>
    </recommendedName>
    <alternativeName>
        <fullName evidence="8">Palmitoyl-protein hydrolase</fullName>
    </alternativeName>
</protein>
<dbReference type="PANTHER" id="PTHR10655:SF17">
    <property type="entry name" value="LYSOPHOSPHOLIPASE-LIKE PROTEIN 1"/>
    <property type="match status" value="1"/>
</dbReference>
<proteinExistence type="inferred from homology"/>
<gene>
    <name evidence="11" type="ORF">VTL71DRAFT_15063</name>
</gene>
<dbReference type="SUPFAM" id="SSF53474">
    <property type="entry name" value="alpha/beta-Hydrolases"/>
    <property type="match status" value="1"/>
</dbReference>
<reference evidence="11 12" key="1">
    <citation type="journal article" date="2024" name="Commun. Biol.">
        <title>Comparative genomic analysis of thermophilic fungi reveals convergent evolutionary adaptations and gene losses.</title>
        <authorList>
            <person name="Steindorff A.S."/>
            <person name="Aguilar-Pontes M.V."/>
            <person name="Robinson A.J."/>
            <person name="Andreopoulos B."/>
            <person name="LaButti K."/>
            <person name="Kuo A."/>
            <person name="Mondo S."/>
            <person name="Riley R."/>
            <person name="Otillar R."/>
            <person name="Haridas S."/>
            <person name="Lipzen A."/>
            <person name="Grimwood J."/>
            <person name="Schmutz J."/>
            <person name="Clum A."/>
            <person name="Reid I.D."/>
            <person name="Moisan M.C."/>
            <person name="Butler G."/>
            <person name="Nguyen T.T.M."/>
            <person name="Dewar K."/>
            <person name="Conant G."/>
            <person name="Drula E."/>
            <person name="Henrissat B."/>
            <person name="Hansel C."/>
            <person name="Singer S."/>
            <person name="Hutchinson M.I."/>
            <person name="de Vries R.P."/>
            <person name="Natvig D.O."/>
            <person name="Powell A.J."/>
            <person name="Tsang A."/>
            <person name="Grigoriev I.V."/>
        </authorList>
    </citation>
    <scope>NUCLEOTIDE SEQUENCE [LARGE SCALE GENOMIC DNA]</scope>
    <source>
        <strain evidence="11 12">CBS 494.80</strain>
    </source>
</reference>
<keyword evidence="4" id="KW-0719">Serine esterase</keyword>
<organism evidence="11 12">
    <name type="scientific">Oculimacula yallundae</name>
    <dbReference type="NCBI Taxonomy" id="86028"/>
    <lineage>
        <taxon>Eukaryota</taxon>
        <taxon>Fungi</taxon>
        <taxon>Dikarya</taxon>
        <taxon>Ascomycota</taxon>
        <taxon>Pezizomycotina</taxon>
        <taxon>Leotiomycetes</taxon>
        <taxon>Helotiales</taxon>
        <taxon>Ploettnerulaceae</taxon>
        <taxon>Oculimacula</taxon>
    </lineage>
</organism>
<dbReference type="InterPro" id="IPR003140">
    <property type="entry name" value="PLipase/COase/thioEstase"/>
</dbReference>
<comment type="caution">
    <text evidence="11">The sequence shown here is derived from an EMBL/GenBank/DDBJ whole genome shotgun (WGS) entry which is preliminary data.</text>
</comment>
<sequence>MAPRFVRAPPAVVSPPYPSLNTPATLIFLHDYNSSAQRFNRNPPNKQSLAHHIHASPALQHLKVIIPNGLTCIHSSVKGKVWYNLNVAIPNPGDPKRAYDEIEYGSLERNEDDMKVTMDYVESLIREEIASGTAAERIILMGYSQGATIAALFLLTRSLGSELGAVISVAGFAPTPMTSVPRMQKENGLEGRWSKETRLFLLHGAKDAHIPVEIYYAWRTRLEGFMEQGQGIARIEGIVIEEMDHWPIDQVWPDTRKILQAVVPVASQLTESKLTWMAKYTL</sequence>
<feature type="domain" description="Phospholipase/carboxylesterase/thioesterase" evidence="10">
    <location>
        <begin position="22"/>
        <end position="227"/>
    </location>
</feature>
<evidence type="ECO:0000256" key="2">
    <source>
        <dbReference type="ARBA" id="ARBA00012423"/>
    </source>
</evidence>
<accession>A0ABR4CG34</accession>
<evidence type="ECO:0000256" key="1">
    <source>
        <dbReference type="ARBA" id="ARBA00006499"/>
    </source>
</evidence>
<dbReference type="Gene3D" id="3.40.50.1820">
    <property type="entry name" value="alpha/beta hydrolase"/>
    <property type="match status" value="1"/>
</dbReference>
<dbReference type="InterPro" id="IPR029058">
    <property type="entry name" value="AB_hydrolase_fold"/>
</dbReference>
<keyword evidence="6" id="KW-0276">Fatty acid metabolism</keyword>
<dbReference type="Pfam" id="PF02230">
    <property type="entry name" value="Abhydrolase_2"/>
    <property type="match status" value="1"/>
</dbReference>
<evidence type="ECO:0000256" key="8">
    <source>
        <dbReference type="ARBA" id="ARBA00031195"/>
    </source>
</evidence>
<comment type="function">
    <text evidence="7">Hydrolyzes fatty acids from S-acylated cysteine residues in proteins with a strong preference for palmitoylated G-alpha proteins over other acyl substrates. Mediates the deacylation of G-alpha proteins such as GPA1 in vivo, but has weak or no activity toward palmitoylated Ras proteins. Has weak lysophospholipase activity in vitro; however such activity may not exist in vivo.</text>
</comment>
<evidence type="ECO:0000256" key="4">
    <source>
        <dbReference type="ARBA" id="ARBA00022487"/>
    </source>
</evidence>
<comment type="similarity">
    <text evidence="1">Belongs to the AB hydrolase superfamily. AB hydrolase 2 family.</text>
</comment>
<evidence type="ECO:0000256" key="6">
    <source>
        <dbReference type="ARBA" id="ARBA00022832"/>
    </source>
</evidence>
<keyword evidence="12" id="KW-1185">Reference proteome</keyword>
<dbReference type="Proteomes" id="UP001595075">
    <property type="component" value="Unassembled WGS sequence"/>
</dbReference>
<keyword evidence="5" id="KW-0378">Hydrolase</keyword>